<reference evidence="1 2" key="1">
    <citation type="journal article" date="2011" name="Science">
        <title>The ecoresponsive genome of Daphnia pulex.</title>
        <authorList>
            <person name="Colbourne J.K."/>
            <person name="Pfrender M.E."/>
            <person name="Gilbert D."/>
            <person name="Thomas W.K."/>
            <person name="Tucker A."/>
            <person name="Oakley T.H."/>
            <person name="Tokishita S."/>
            <person name="Aerts A."/>
            <person name="Arnold G.J."/>
            <person name="Basu M.K."/>
            <person name="Bauer D.J."/>
            <person name="Caceres C.E."/>
            <person name="Carmel L."/>
            <person name="Casola C."/>
            <person name="Choi J.H."/>
            <person name="Detter J.C."/>
            <person name="Dong Q."/>
            <person name="Dusheyko S."/>
            <person name="Eads B.D."/>
            <person name="Frohlich T."/>
            <person name="Geiler-Samerotte K.A."/>
            <person name="Gerlach D."/>
            <person name="Hatcher P."/>
            <person name="Jogdeo S."/>
            <person name="Krijgsveld J."/>
            <person name="Kriventseva E.V."/>
            <person name="Kultz D."/>
            <person name="Laforsch C."/>
            <person name="Lindquist E."/>
            <person name="Lopez J."/>
            <person name="Manak J.R."/>
            <person name="Muller J."/>
            <person name="Pangilinan J."/>
            <person name="Patwardhan R.P."/>
            <person name="Pitluck S."/>
            <person name="Pritham E.J."/>
            <person name="Rechtsteiner A."/>
            <person name="Rho M."/>
            <person name="Rogozin I.B."/>
            <person name="Sakarya O."/>
            <person name="Salamov A."/>
            <person name="Schaack S."/>
            <person name="Shapiro H."/>
            <person name="Shiga Y."/>
            <person name="Skalitzky C."/>
            <person name="Smith Z."/>
            <person name="Souvorov A."/>
            <person name="Sung W."/>
            <person name="Tang Z."/>
            <person name="Tsuchiya D."/>
            <person name="Tu H."/>
            <person name="Vos H."/>
            <person name="Wang M."/>
            <person name="Wolf Y.I."/>
            <person name="Yamagata H."/>
            <person name="Yamada T."/>
            <person name="Ye Y."/>
            <person name="Shaw J.R."/>
            <person name="Andrews J."/>
            <person name="Crease T.J."/>
            <person name="Tang H."/>
            <person name="Lucas S.M."/>
            <person name="Robertson H.M."/>
            <person name="Bork P."/>
            <person name="Koonin E.V."/>
            <person name="Zdobnov E.M."/>
            <person name="Grigoriev I.V."/>
            <person name="Lynch M."/>
            <person name="Boore J.L."/>
        </authorList>
    </citation>
    <scope>NUCLEOTIDE SEQUENCE [LARGE SCALE GENOMIC DNA]</scope>
</reference>
<proteinExistence type="predicted"/>
<evidence type="ECO:0000313" key="2">
    <source>
        <dbReference type="Proteomes" id="UP000000305"/>
    </source>
</evidence>
<dbReference type="EMBL" id="GL732557">
    <property type="protein sequence ID" value="EFX78513.1"/>
    <property type="molecule type" value="Genomic_DNA"/>
</dbReference>
<dbReference type="Proteomes" id="UP000000305">
    <property type="component" value="Unassembled WGS sequence"/>
</dbReference>
<protein>
    <recommendedName>
        <fullName evidence="3">CUB domain-containing protein</fullName>
    </recommendedName>
</protein>
<evidence type="ECO:0000313" key="1">
    <source>
        <dbReference type="EMBL" id="EFX78513.1"/>
    </source>
</evidence>
<evidence type="ECO:0008006" key="3">
    <source>
        <dbReference type="Google" id="ProtNLM"/>
    </source>
</evidence>
<sequence>MTMLCRDSSTSAANGTIQPAYDGINSSRQCGIYISAAYDQYIELSCSVVNLTSVSSYLQLYANAVGYVNAPVVNRIYTSSGGYISLSAQFTQGDWFECQWTTTSKLNTTDFKLCRDSSTTAASGTIQPFDGATDPARQCSFYIYASSDQIIQLSCSVVNVTKASNYVQLNGVIDSKANPSAVLSLVKTTGCNAIGQRVISANYQCYKCKLSVLSVQTVGAGRVLVTVSRLLLKKPKQHVETLVKLVVKLFDFSRENTRAKLFCVSTLAELLLKGATAFCLESKCEIITSSEDILSDYEVLFLLNDQSEALYIREIKKGNNVSLLEFVGVVTNELVAPAATKENEPIKFIVIAAEPTFQLNQEIIGPLVGPVEEGVAERIKIIIMCSGACQTELVCVLQIEEYAEGNFTNLKVKRARLLECVHPQRMVTLLNISNNSVAATAFKLVNLSCCCLPLCLLSANTSHCERTTDVIATVTTDKRRTGSLGSNDATFLAGILNILT</sequence>
<organism evidence="1 2">
    <name type="scientific">Daphnia pulex</name>
    <name type="common">Water flea</name>
    <dbReference type="NCBI Taxonomy" id="6669"/>
    <lineage>
        <taxon>Eukaryota</taxon>
        <taxon>Metazoa</taxon>
        <taxon>Ecdysozoa</taxon>
        <taxon>Arthropoda</taxon>
        <taxon>Crustacea</taxon>
        <taxon>Branchiopoda</taxon>
        <taxon>Diplostraca</taxon>
        <taxon>Cladocera</taxon>
        <taxon>Anomopoda</taxon>
        <taxon>Daphniidae</taxon>
        <taxon>Daphnia</taxon>
    </lineage>
</organism>
<gene>
    <name evidence="1" type="ORF">DAPPUDRAFT_320468</name>
</gene>
<name>E9GPX8_DAPPU</name>
<dbReference type="AlphaFoldDB" id="E9GPX8"/>
<dbReference type="HOGENOM" id="CLU_545444_0_0_1"/>
<accession>E9GPX8</accession>
<dbReference type="OrthoDB" id="6341037at2759"/>
<dbReference type="KEGG" id="dpx:DAPPUDRAFT_320468"/>
<dbReference type="InParanoid" id="E9GPX8"/>
<keyword evidence="2" id="KW-1185">Reference proteome</keyword>